<dbReference type="OrthoDB" id="441762at2759"/>
<dbReference type="EMBL" id="CAMXCT030000985">
    <property type="protein sequence ID" value="CAL4772692.1"/>
    <property type="molecule type" value="Genomic_DNA"/>
</dbReference>
<sequence>MGLTCSELQHQCRQDCNQDRQCHIDQNEMKFAPLCTTPNPYSHLQASQQKPSAFSSSSRSTAAPSSCGLQTGHRLSPESVSWADGLGKRPGVPIGRVRLTPKATSFPHRGSASPSVGTSFQQELAMVKLLRKGSVN</sequence>
<evidence type="ECO:0000256" key="1">
    <source>
        <dbReference type="SAM" id="MobiDB-lite"/>
    </source>
</evidence>
<feature type="compositionally biased region" description="Low complexity" evidence="1">
    <location>
        <begin position="45"/>
        <end position="66"/>
    </location>
</feature>
<feature type="region of interest" description="Disordered" evidence="1">
    <location>
        <begin position="40"/>
        <end position="95"/>
    </location>
</feature>
<comment type="caution">
    <text evidence="2">The sequence shown here is derived from an EMBL/GenBank/DDBJ whole genome shotgun (WGS) entry which is preliminary data.</text>
</comment>
<dbReference type="EMBL" id="CAMXCT020000985">
    <property type="protein sequence ID" value="CAL1138755.1"/>
    <property type="molecule type" value="Genomic_DNA"/>
</dbReference>
<organism evidence="2">
    <name type="scientific">Cladocopium goreaui</name>
    <dbReference type="NCBI Taxonomy" id="2562237"/>
    <lineage>
        <taxon>Eukaryota</taxon>
        <taxon>Sar</taxon>
        <taxon>Alveolata</taxon>
        <taxon>Dinophyceae</taxon>
        <taxon>Suessiales</taxon>
        <taxon>Symbiodiniaceae</taxon>
        <taxon>Cladocopium</taxon>
    </lineage>
</organism>
<evidence type="ECO:0000313" key="4">
    <source>
        <dbReference type="Proteomes" id="UP001152797"/>
    </source>
</evidence>
<accession>A0A9P1C5C4</accession>
<protein>
    <submittedName>
        <fullName evidence="2">Uncharacterized protein</fullName>
    </submittedName>
</protein>
<name>A0A9P1C5C4_9DINO</name>
<dbReference type="Proteomes" id="UP001152797">
    <property type="component" value="Unassembled WGS sequence"/>
</dbReference>
<dbReference type="AlphaFoldDB" id="A0A9P1C5C4"/>
<keyword evidence="4" id="KW-1185">Reference proteome</keyword>
<reference evidence="2" key="1">
    <citation type="submission" date="2022-10" db="EMBL/GenBank/DDBJ databases">
        <authorList>
            <person name="Chen Y."/>
            <person name="Dougan E. K."/>
            <person name="Chan C."/>
            <person name="Rhodes N."/>
            <person name="Thang M."/>
        </authorList>
    </citation>
    <scope>NUCLEOTIDE SEQUENCE</scope>
</reference>
<reference evidence="3 4" key="2">
    <citation type="submission" date="2024-05" db="EMBL/GenBank/DDBJ databases">
        <authorList>
            <person name="Chen Y."/>
            <person name="Shah S."/>
            <person name="Dougan E. K."/>
            <person name="Thang M."/>
            <person name="Chan C."/>
        </authorList>
    </citation>
    <scope>NUCLEOTIDE SEQUENCE [LARGE SCALE GENOMIC DNA]</scope>
</reference>
<gene>
    <name evidence="2" type="ORF">C1SCF055_LOCUS12833</name>
</gene>
<evidence type="ECO:0000313" key="2">
    <source>
        <dbReference type="EMBL" id="CAI3985380.1"/>
    </source>
</evidence>
<evidence type="ECO:0000313" key="3">
    <source>
        <dbReference type="EMBL" id="CAL4772692.1"/>
    </source>
</evidence>
<proteinExistence type="predicted"/>
<dbReference type="EMBL" id="CAMXCT010000985">
    <property type="protein sequence ID" value="CAI3985380.1"/>
    <property type="molecule type" value="Genomic_DNA"/>
</dbReference>